<dbReference type="InterPro" id="IPR005929">
    <property type="entry name" value="Ribulokinase"/>
</dbReference>
<dbReference type="STRING" id="162209.IJ22_05300"/>
<reference evidence="11" key="1">
    <citation type="submission" date="2015-12" db="EMBL/GenBank/DDBJ databases">
        <title>Complete genome sequences of two moderately thermophilic Paenibacillus species.</title>
        <authorList>
            <person name="Butler R.III."/>
            <person name="Wang J."/>
            <person name="Stark B.C."/>
            <person name="Pombert J.-F."/>
        </authorList>
    </citation>
    <scope>NUCLEOTIDE SEQUENCE [LARGE SCALE GENOMIC DNA]</scope>
    <source>
        <strain evidence="11">32O-Y</strain>
    </source>
</reference>
<dbReference type="PANTHER" id="PTHR43435:SF4">
    <property type="entry name" value="FGGY CARBOHYDRATE KINASE DOMAIN-CONTAINING PROTEIN"/>
    <property type="match status" value="1"/>
</dbReference>
<evidence type="ECO:0000256" key="7">
    <source>
        <dbReference type="HAMAP-Rule" id="MF_00520"/>
    </source>
</evidence>
<dbReference type="InterPro" id="IPR000577">
    <property type="entry name" value="Carb_kinase_FGGY"/>
</dbReference>
<dbReference type="HAMAP" id="MF_00520">
    <property type="entry name" value="Ribulokinase"/>
    <property type="match status" value="1"/>
</dbReference>
<dbReference type="EC" id="2.7.1.16" evidence="7 8"/>
<protein>
    <recommendedName>
        <fullName evidence="7 8">Ribulokinase</fullName>
        <ecNumber evidence="7 8">2.7.1.16</ecNumber>
    </recommendedName>
</protein>
<keyword evidence="4 7" id="KW-0067">ATP-binding</keyword>
<dbReference type="InterPro" id="IPR018484">
    <property type="entry name" value="FGGY_N"/>
</dbReference>
<organism evidence="10 11">
    <name type="scientific">Paenibacillus naphthalenovorans</name>
    <dbReference type="NCBI Taxonomy" id="162209"/>
    <lineage>
        <taxon>Bacteria</taxon>
        <taxon>Bacillati</taxon>
        <taxon>Bacillota</taxon>
        <taxon>Bacilli</taxon>
        <taxon>Bacillales</taxon>
        <taxon>Paenibacillaceae</taxon>
        <taxon>Paenibacillus</taxon>
    </lineage>
</organism>
<dbReference type="GO" id="GO:0008741">
    <property type="term" value="F:ribulokinase activity"/>
    <property type="evidence" value="ECO:0007669"/>
    <property type="project" value="UniProtKB-UniRule"/>
</dbReference>
<dbReference type="SUPFAM" id="SSF53067">
    <property type="entry name" value="Actin-like ATPase domain"/>
    <property type="match status" value="2"/>
</dbReference>
<dbReference type="Pfam" id="PF02782">
    <property type="entry name" value="FGGY_C"/>
    <property type="match status" value="1"/>
</dbReference>
<sequence>MSGKYVLGVDYGTESGRVLLVNTATGEELGTHVTVYPHGVMDRRLPGGQPLEPDWALQHPDDYLEVLSLSIPEVLRASGVDPQDVIGIGIDFTSCTMLPVDSCGIPLCRKEEYRSEPHSWVKLWKHHAAQPEADRINELAKQTDQPFLARYGGTISSEWMLPKVMQILNEAPELYDAADLFVEAADWLVWQLTGKLTRSSCNAGYKGIWHKQDGYPAREFLKALDPRLEHLYETKLRGEVKPIGSRAGILSAEAASRFGLSPGTAVAVAVIDAHAAVPSVGVVSGGSMVLAMGTSLCHMLLSEKEVYAEGICGVVEDGIVPGFFGYEAGQPAVGDLFAWYVNQAVPAHVKLEAEAEGLHVYALLERKASRLAPGESGVLALDWWNGSRSPIMNADLSGCLIGCTLSTRPEDIYRALLEAAAFGTRRIIDTFEEGGVEVRDLYACGGLPERNRLLMQIFADVTGRTIKVAASSQTTALGAAIYGAAAAGAAAGGYDSVREAAAAMGRVREEAYEPNLEHTETYELLYREYVRLQDYFGRGGNRVMKTLKTLKEAGRSR</sequence>
<dbReference type="RefSeq" id="WP_062407039.1">
    <property type="nucleotide sequence ID" value="NZ_CP013652.1"/>
</dbReference>
<dbReference type="Pfam" id="PF00370">
    <property type="entry name" value="FGGY_N"/>
    <property type="match status" value="1"/>
</dbReference>
<dbReference type="CDD" id="cd07781">
    <property type="entry name" value="ASKHA_NBD_FGGY_L-RBK"/>
    <property type="match status" value="1"/>
</dbReference>
<dbReference type="InterPro" id="IPR018485">
    <property type="entry name" value="FGGY_C"/>
</dbReference>
<evidence type="ECO:0000256" key="6">
    <source>
        <dbReference type="ARBA" id="ARBA00023277"/>
    </source>
</evidence>
<name>A0A0U2W089_9BACL</name>
<evidence type="ECO:0000256" key="5">
    <source>
        <dbReference type="ARBA" id="ARBA00022935"/>
    </source>
</evidence>
<evidence type="ECO:0000256" key="4">
    <source>
        <dbReference type="ARBA" id="ARBA00022840"/>
    </source>
</evidence>
<keyword evidence="2 7" id="KW-0547">Nucleotide-binding</keyword>
<dbReference type="GO" id="GO:0019150">
    <property type="term" value="F:D-ribulokinase activity"/>
    <property type="evidence" value="ECO:0007669"/>
    <property type="project" value="TreeGrafter"/>
</dbReference>
<keyword evidence="6 7" id="KW-0119">Carbohydrate metabolism</keyword>
<evidence type="ECO:0000313" key="10">
    <source>
        <dbReference type="EMBL" id="ALS20917.1"/>
    </source>
</evidence>
<evidence type="ECO:0000256" key="2">
    <source>
        <dbReference type="ARBA" id="ARBA00022741"/>
    </source>
</evidence>
<evidence type="ECO:0000256" key="3">
    <source>
        <dbReference type="ARBA" id="ARBA00022777"/>
    </source>
</evidence>
<dbReference type="PATRIC" id="fig|162209.4.peg.562"/>
<dbReference type="KEGG" id="pnp:IJ22_05300"/>
<keyword evidence="3 7" id="KW-0418">Kinase</keyword>
<gene>
    <name evidence="7" type="primary">araB</name>
    <name evidence="10" type="ORF">IJ22_05300</name>
</gene>
<dbReference type="NCBIfam" id="TIGR01234">
    <property type="entry name" value="L-ribulokinase"/>
    <property type="match status" value="1"/>
</dbReference>
<dbReference type="EMBL" id="CP013652">
    <property type="protein sequence ID" value="ALS20917.1"/>
    <property type="molecule type" value="Genomic_DNA"/>
</dbReference>
<dbReference type="PANTHER" id="PTHR43435">
    <property type="entry name" value="RIBULOKINASE"/>
    <property type="match status" value="1"/>
</dbReference>
<dbReference type="InterPro" id="IPR043129">
    <property type="entry name" value="ATPase_NBD"/>
</dbReference>
<dbReference type="Gene3D" id="3.30.420.40">
    <property type="match status" value="2"/>
</dbReference>
<dbReference type="Proteomes" id="UP000061660">
    <property type="component" value="Chromosome"/>
</dbReference>
<comment type="catalytic activity">
    <reaction evidence="7 9">
        <text>L-ribulose + ATP = L-ribulose 5-phosphate + ADP + H(+)</text>
        <dbReference type="Rhea" id="RHEA:22072"/>
        <dbReference type="ChEBI" id="CHEBI:15378"/>
        <dbReference type="ChEBI" id="CHEBI:16880"/>
        <dbReference type="ChEBI" id="CHEBI:30616"/>
        <dbReference type="ChEBI" id="CHEBI:58226"/>
        <dbReference type="ChEBI" id="CHEBI:456216"/>
        <dbReference type="EC" id="2.7.1.16"/>
    </reaction>
</comment>
<evidence type="ECO:0000256" key="9">
    <source>
        <dbReference type="RuleBase" id="RU003455"/>
    </source>
</evidence>
<comment type="similarity">
    <text evidence="7 9">Belongs to the ribulokinase family.</text>
</comment>
<accession>A0A0U2W089</accession>
<comment type="pathway">
    <text evidence="7 9">Carbohydrate degradation; L-arabinose degradation via L-ribulose; D-xylulose 5-phosphate from L-arabinose (bacterial route): step 2/3.</text>
</comment>
<evidence type="ECO:0000256" key="8">
    <source>
        <dbReference type="NCBIfam" id="TIGR01234"/>
    </source>
</evidence>
<dbReference type="GO" id="GO:0019569">
    <property type="term" value="P:L-arabinose catabolic process to D-xylulose 5-phosphate"/>
    <property type="evidence" value="ECO:0007669"/>
    <property type="project" value="UniProtKB-UniRule"/>
</dbReference>
<dbReference type="PIRSF" id="PIRSF000538">
    <property type="entry name" value="GlpK"/>
    <property type="match status" value="1"/>
</dbReference>
<reference evidence="10 11" key="2">
    <citation type="journal article" date="2016" name="Genome Announc.">
        <title>Complete Genome Sequences of Two Interactive Moderate Thermophiles, Paenibacillus napthalenovorans 32O-Y and Paenibacillus sp. 32O-W.</title>
        <authorList>
            <person name="Butler R.R.III."/>
            <person name="Wang J."/>
            <person name="Stark B.C."/>
            <person name="Pombert J.F."/>
        </authorList>
    </citation>
    <scope>NUCLEOTIDE SEQUENCE [LARGE SCALE GENOMIC DNA]</scope>
    <source>
        <strain evidence="10 11">32O-Y</strain>
    </source>
</reference>
<dbReference type="AlphaFoldDB" id="A0A0U2W089"/>
<evidence type="ECO:0000313" key="11">
    <source>
        <dbReference type="Proteomes" id="UP000061660"/>
    </source>
</evidence>
<keyword evidence="5 7" id="KW-0054">Arabinose catabolism</keyword>
<evidence type="ECO:0000256" key="1">
    <source>
        <dbReference type="ARBA" id="ARBA00022679"/>
    </source>
</evidence>
<dbReference type="GO" id="GO:0005524">
    <property type="term" value="F:ATP binding"/>
    <property type="evidence" value="ECO:0007669"/>
    <property type="project" value="UniProtKB-UniRule"/>
</dbReference>
<dbReference type="GO" id="GO:0005737">
    <property type="term" value="C:cytoplasm"/>
    <property type="evidence" value="ECO:0007669"/>
    <property type="project" value="TreeGrafter"/>
</dbReference>
<keyword evidence="1 7" id="KW-0808">Transferase</keyword>
<keyword evidence="11" id="KW-1185">Reference proteome</keyword>
<dbReference type="OrthoDB" id="9805576at2"/>
<comment type="catalytic activity">
    <reaction evidence="7">
        <text>D-ribulose + ATP = D-ribulose 5-phosphate + ADP + H(+)</text>
        <dbReference type="Rhea" id="RHEA:17601"/>
        <dbReference type="ChEBI" id="CHEBI:15378"/>
        <dbReference type="ChEBI" id="CHEBI:17173"/>
        <dbReference type="ChEBI" id="CHEBI:30616"/>
        <dbReference type="ChEBI" id="CHEBI:58121"/>
        <dbReference type="ChEBI" id="CHEBI:456216"/>
        <dbReference type="EC" id="2.7.1.16"/>
    </reaction>
</comment>
<dbReference type="UniPathway" id="UPA00145">
    <property type="reaction ID" value="UER00566"/>
</dbReference>
<dbReference type="NCBIfam" id="NF003154">
    <property type="entry name" value="PRK04123.1"/>
    <property type="match status" value="1"/>
</dbReference>
<proteinExistence type="inferred from homology"/>